<evidence type="ECO:0000313" key="2">
    <source>
        <dbReference type="EMBL" id="QPL15996.1"/>
    </source>
</evidence>
<proteinExistence type="predicted"/>
<dbReference type="RefSeq" id="YP_010049591.1">
    <property type="nucleotide sequence ID" value="NC_054370.1"/>
</dbReference>
<reference evidence="2" key="1">
    <citation type="submission" date="2020-05" db="EMBL/GenBank/DDBJ databases">
        <title>Characterization and comparative analysis of mitochondrial genomes of the highly differentiated ciliated protists shed light on the diversity and evolution of the linear molecular architecture.</title>
        <authorList>
            <person name="Zhang T."/>
            <person name="Li C."/>
            <person name="Zhang X."/>
            <person name="Wang C."/>
            <person name="Roger A.J."/>
            <person name="Song W."/>
            <person name="Gao F."/>
        </authorList>
    </citation>
    <scope>NUCLEOTIDE SEQUENCE</scope>
</reference>
<sequence length="281" mass="34216">MLSLFLLCCTRMWSHSSSRHLRSWMSTNSRSFIIRIDSITRKNWVYIIRIKCFIRMIRRWSCVISINNNFTNLNLFKKKFKINLFKSSVNLKRASTKFTKFKRKALIRIKHQNNFLIYTNIIKFWIKDYLFNKNYLKFQFFNGIFLNNHSFFNISFIKLKNIEISNNFNFIFANFTNKNMFYFTKFNTLNYFKFLPISICFFDTNINKTNASLSSYQLYDNILYFNTDSNIKQFDLSLIFENIFNIFLQKINEIRKILIILILFKINLKKLNNFVTKYLFS</sequence>
<evidence type="ECO:0000256" key="1">
    <source>
        <dbReference type="SAM" id="SignalP"/>
    </source>
</evidence>
<feature type="chain" id="PRO_5031494396" evidence="1">
    <location>
        <begin position="19"/>
        <end position="281"/>
    </location>
</feature>
<keyword evidence="2" id="KW-0496">Mitochondrion</keyword>
<feature type="signal peptide" evidence="1">
    <location>
        <begin position="1"/>
        <end position="18"/>
    </location>
</feature>
<protein>
    <submittedName>
        <fullName evidence="2">Uncharacterized protein</fullName>
    </submittedName>
</protein>
<name>A0A7T0M4Q9_HALGN</name>
<gene>
    <name evidence="2" type="primary">orf561</name>
</gene>
<dbReference type="AlphaFoldDB" id="A0A7T0M4Q9"/>
<dbReference type="GeneID" id="63661423"/>
<dbReference type="EMBL" id="MT471317">
    <property type="protein sequence ID" value="QPL15996.1"/>
    <property type="molecule type" value="Genomic_DNA"/>
</dbReference>
<organism evidence="2">
    <name type="scientific">Halteria grandinella</name>
    <dbReference type="NCBI Taxonomy" id="5974"/>
    <lineage>
        <taxon>Eukaryota</taxon>
        <taxon>Sar</taxon>
        <taxon>Alveolata</taxon>
        <taxon>Ciliophora</taxon>
        <taxon>Intramacronucleata</taxon>
        <taxon>Spirotrichea</taxon>
        <taxon>Stichotrichia</taxon>
        <taxon>Sporadotrichida</taxon>
        <taxon>Halteriidae</taxon>
        <taxon>Halteria</taxon>
    </lineage>
</organism>
<keyword evidence="1" id="KW-0732">Signal</keyword>
<accession>A0A7T0M4Q9</accession>
<geneLocation type="mitochondrion" evidence="2"/>